<dbReference type="SUPFAM" id="SSF52799">
    <property type="entry name" value="(Phosphotyrosine protein) phosphatases II"/>
    <property type="match status" value="1"/>
</dbReference>
<organism evidence="5">
    <name type="scientific">marine metagenome</name>
    <dbReference type="NCBI Taxonomy" id="408172"/>
    <lineage>
        <taxon>unclassified sequences</taxon>
        <taxon>metagenomes</taxon>
        <taxon>ecological metagenomes</taxon>
    </lineage>
</organism>
<dbReference type="InterPro" id="IPR050561">
    <property type="entry name" value="PTP"/>
</dbReference>
<dbReference type="CDD" id="cd14505">
    <property type="entry name" value="CDKN3-like"/>
    <property type="match status" value="1"/>
</dbReference>
<dbReference type="EC" id="3.1.3.48" evidence="1"/>
<evidence type="ECO:0000313" key="5">
    <source>
        <dbReference type="EMBL" id="SVA50239.1"/>
    </source>
</evidence>
<protein>
    <recommendedName>
        <fullName evidence="1">protein-tyrosine-phosphatase</fullName>
        <ecNumber evidence="1">3.1.3.48</ecNumber>
    </recommendedName>
</protein>
<dbReference type="PROSITE" id="PS00383">
    <property type="entry name" value="TYR_PHOSPHATASE_1"/>
    <property type="match status" value="1"/>
</dbReference>
<dbReference type="SMART" id="SM00404">
    <property type="entry name" value="PTPc_motif"/>
    <property type="match status" value="1"/>
</dbReference>
<feature type="domain" description="Tyrosine specific protein phosphatases" evidence="3">
    <location>
        <begin position="103"/>
        <end position="174"/>
    </location>
</feature>
<dbReference type="InterPro" id="IPR000387">
    <property type="entry name" value="Tyr_Pase_dom"/>
</dbReference>
<evidence type="ECO:0000259" key="4">
    <source>
        <dbReference type="PROSITE" id="PS50206"/>
    </source>
</evidence>
<dbReference type="InterPro" id="IPR003595">
    <property type="entry name" value="Tyr_Pase_cat"/>
</dbReference>
<dbReference type="PANTHER" id="PTHR23339">
    <property type="entry name" value="TYROSINE SPECIFIC PROTEIN PHOSPHATASE AND DUAL SPECIFICITY PROTEIN PHOSPHATASE"/>
    <property type="match status" value="1"/>
</dbReference>
<gene>
    <name evidence="5" type="ORF">METZ01_LOCUS103093</name>
</gene>
<feature type="domain" description="Rhodanese" evidence="4">
    <location>
        <begin position="92"/>
        <end position="152"/>
    </location>
</feature>
<evidence type="ECO:0000259" key="3">
    <source>
        <dbReference type="PROSITE" id="PS50056"/>
    </source>
</evidence>
<evidence type="ECO:0000256" key="2">
    <source>
        <dbReference type="ARBA" id="ARBA00022801"/>
    </source>
</evidence>
<accession>A0A381WCI8</accession>
<dbReference type="InterPro" id="IPR057023">
    <property type="entry name" value="PTP-SAK"/>
</dbReference>
<dbReference type="InterPro" id="IPR001763">
    <property type="entry name" value="Rhodanese-like_dom"/>
</dbReference>
<reference evidence="5" key="1">
    <citation type="submission" date="2018-05" db="EMBL/GenBank/DDBJ databases">
        <authorList>
            <person name="Lanie J.A."/>
            <person name="Ng W.-L."/>
            <person name="Kazmierczak K.M."/>
            <person name="Andrzejewski T.M."/>
            <person name="Davidsen T.M."/>
            <person name="Wayne K.J."/>
            <person name="Tettelin H."/>
            <person name="Glass J.I."/>
            <person name="Rusch D."/>
            <person name="Podicherti R."/>
            <person name="Tsui H.-C.T."/>
            <person name="Winkler M.E."/>
        </authorList>
    </citation>
    <scope>NUCLEOTIDE SEQUENCE</scope>
</reference>
<name>A0A381WCI8_9ZZZZ</name>
<dbReference type="PROSITE" id="PS50206">
    <property type="entry name" value="RHODANESE_3"/>
    <property type="match status" value="1"/>
</dbReference>
<dbReference type="FunFam" id="3.90.190.10:FF:000157">
    <property type="entry name" value="Protein-tyrosine phosphatase"/>
    <property type="match status" value="1"/>
</dbReference>
<sequence length="186" mass="20434">MAKTSITDPIWVTRIDRQDQLGKIGVSICPGKKSPSVFGGMWDRDLELDLTAIQRDFDPTAIVTLMTDDELSANKVPNLGQAVLDHGMKWFHLPIRDMRAPDESFSGVWTEIAPDILQMIKQGDNVLIHCRGGLGRSGTIAALLLIEFGLPNGLAIAQVRVARPGAIDIAEQEEYVRRYVALGQPS</sequence>
<evidence type="ECO:0000256" key="1">
    <source>
        <dbReference type="ARBA" id="ARBA00013064"/>
    </source>
</evidence>
<proteinExistence type="predicted"/>
<dbReference type="EMBL" id="UINC01011376">
    <property type="protein sequence ID" value="SVA50239.1"/>
    <property type="molecule type" value="Genomic_DNA"/>
</dbReference>
<dbReference type="PROSITE" id="PS50056">
    <property type="entry name" value="TYR_PHOSPHATASE_2"/>
    <property type="match status" value="1"/>
</dbReference>
<dbReference type="Pfam" id="PF22784">
    <property type="entry name" value="PTP-SAK"/>
    <property type="match status" value="1"/>
</dbReference>
<keyword evidence="2" id="KW-0378">Hydrolase</keyword>
<dbReference type="GO" id="GO:0004725">
    <property type="term" value="F:protein tyrosine phosphatase activity"/>
    <property type="evidence" value="ECO:0007669"/>
    <property type="project" value="UniProtKB-EC"/>
</dbReference>
<dbReference type="Gene3D" id="3.90.190.10">
    <property type="entry name" value="Protein tyrosine phosphatase superfamily"/>
    <property type="match status" value="1"/>
</dbReference>
<dbReference type="InterPro" id="IPR016130">
    <property type="entry name" value="Tyr_Pase_AS"/>
</dbReference>
<dbReference type="InterPro" id="IPR029021">
    <property type="entry name" value="Prot-tyrosine_phosphatase-like"/>
</dbReference>
<dbReference type="AlphaFoldDB" id="A0A381WCI8"/>